<evidence type="ECO:0000259" key="9">
    <source>
        <dbReference type="PROSITE" id="PS50125"/>
    </source>
</evidence>
<dbReference type="GO" id="GO:0000166">
    <property type="term" value="F:nucleotide binding"/>
    <property type="evidence" value="ECO:0007669"/>
    <property type="project" value="UniProtKB-KW"/>
</dbReference>
<keyword evidence="2 8" id="KW-0812">Transmembrane</keyword>
<feature type="region of interest" description="Disordered" evidence="7">
    <location>
        <begin position="321"/>
        <end position="360"/>
    </location>
</feature>
<organism evidence="11 12">
    <name type="scientific">Cylindrotheca closterium</name>
    <dbReference type="NCBI Taxonomy" id="2856"/>
    <lineage>
        <taxon>Eukaryota</taxon>
        <taxon>Sar</taxon>
        <taxon>Stramenopiles</taxon>
        <taxon>Ochrophyta</taxon>
        <taxon>Bacillariophyta</taxon>
        <taxon>Bacillariophyceae</taxon>
        <taxon>Bacillariophycidae</taxon>
        <taxon>Bacillariales</taxon>
        <taxon>Bacillariaceae</taxon>
        <taxon>Cylindrotheca</taxon>
    </lineage>
</organism>
<gene>
    <name evidence="11" type="ORF">CYCCA115_LOCUS20200</name>
</gene>
<dbReference type="PANTHER" id="PTHR11920">
    <property type="entry name" value="GUANYLYL CYCLASE"/>
    <property type="match status" value="1"/>
</dbReference>
<dbReference type="Pfam" id="PF00211">
    <property type="entry name" value="Guanylate_cyc"/>
    <property type="match status" value="1"/>
</dbReference>
<keyword evidence="5 8" id="KW-0472">Membrane</keyword>
<dbReference type="SUPFAM" id="SSF109604">
    <property type="entry name" value="HD-domain/PDEase-like"/>
    <property type="match status" value="1"/>
</dbReference>
<evidence type="ECO:0000256" key="5">
    <source>
        <dbReference type="ARBA" id="ARBA00023136"/>
    </source>
</evidence>
<evidence type="ECO:0000259" key="10">
    <source>
        <dbReference type="PROSITE" id="PS51845"/>
    </source>
</evidence>
<accession>A0AAD2G8E7</accession>
<dbReference type="AlphaFoldDB" id="A0AAD2G8E7"/>
<dbReference type="InterPro" id="IPR050401">
    <property type="entry name" value="Cyclic_nucleotide_synthase"/>
</dbReference>
<dbReference type="SMART" id="SM00044">
    <property type="entry name" value="CYCc"/>
    <property type="match status" value="1"/>
</dbReference>
<keyword evidence="6" id="KW-0456">Lyase</keyword>
<dbReference type="Proteomes" id="UP001295423">
    <property type="component" value="Unassembled WGS sequence"/>
</dbReference>
<dbReference type="GO" id="GO:0004114">
    <property type="term" value="F:3',5'-cyclic-nucleotide phosphodiesterase activity"/>
    <property type="evidence" value="ECO:0007669"/>
    <property type="project" value="InterPro"/>
</dbReference>
<feature type="domain" description="Guanylate cyclase" evidence="9">
    <location>
        <begin position="585"/>
        <end position="719"/>
    </location>
</feature>
<dbReference type="SUPFAM" id="SSF55073">
    <property type="entry name" value="Nucleotide cyclase"/>
    <property type="match status" value="1"/>
</dbReference>
<evidence type="ECO:0000256" key="4">
    <source>
        <dbReference type="ARBA" id="ARBA00022989"/>
    </source>
</evidence>
<evidence type="ECO:0000256" key="6">
    <source>
        <dbReference type="ARBA" id="ARBA00023239"/>
    </source>
</evidence>
<evidence type="ECO:0000256" key="1">
    <source>
        <dbReference type="ARBA" id="ARBA00004370"/>
    </source>
</evidence>
<dbReference type="InterPro" id="IPR003607">
    <property type="entry name" value="HD/PDEase_dom"/>
</dbReference>
<name>A0AAD2G8E7_9STRA</name>
<feature type="compositionally biased region" description="Polar residues" evidence="7">
    <location>
        <begin position="321"/>
        <end position="347"/>
    </location>
</feature>
<dbReference type="Gene3D" id="3.30.70.1230">
    <property type="entry name" value="Nucleotide cyclase"/>
    <property type="match status" value="1"/>
</dbReference>
<dbReference type="SMART" id="SM00471">
    <property type="entry name" value="HDc"/>
    <property type="match status" value="1"/>
</dbReference>
<sequence length="1198" mass="133253">MSFTSNHGKPLNGASVATNSVSGGGMTSSSSGAESKTMSEVQETTHMLQRDHKVRRIRIMAISVLFIAAASVCGGVYTSLKRSERREFENRFADQASQIGHALEAELDNKLRAIDALSVTITSFARSRMGQWPNVTVPEFPYRAASTLSVGRAISVALQPTVSMNQVSQWEAYSNQHQQWQKEVLEFQAKYPEAIRPESVVDDGPNTGFNRNAFKPEAASTISADSISDFVYRIDSNGFPTRVISDAKQGIALPLWQHAPVHADGLLPRTNFDTYSVEKNAGALDQVIQNHMAVLGKTFELSDSSQGHDFPEMDATLETQSWNDVWTENGPSTSAIRTRQSPSSNVKQNQGSNGVSSSSLSNGLDGPAVNIFYPVFSDLNDNRTVVAVLALTTKWDSFLLPNLPPDPNGLIVTLRNECDQSFSFEITGEEVIYLGTGDYHEEAYDKYGKDFMLVADSSVFTEVPMASSYCSHTATVYPSSQMREQFATDAPTFYTVGAAIIFLFTMFVFVFYDYLVQRRQNHLADKASKTNAIISSLFPKIVRDRLLEGEGGNNTSGMAGIMKVNGDTVGKPAGPPIANFFANTTVMFGDIAGFTAWSSSRQPSEVFTLLETLYGKIDSIAREMHVFKVETIGDCYVAVTGLPNPQEDHHLRMVKFAKRVLKCMGPLTREMEVMLGPDTTKLGFRIGLHSGPVTAGVLRGEKSRFQLFGDTVNMASRMESTGKRNYIQVSNSTASLLAVSGKEHWITKREDTVQAKGKGSVQTYWVKKMVTHAEKTDANSIGDSSHSEKKSSSKTFVSVDGDLHGENENRIRKTLIEWQVELLSRLLKRIVAKRSYHSNEVQHSFDVFASEKTMPREEIADEVTMPSFNSRASLRIATSQYTQLPSEVLDQLEDFVTSVAFLYRDNSFHNYEHACHVTMSANKFLTRVVDPKVNGLDDSSPQAPSYEYAYGLTGDPLTQFAIIFSALIHDIDHQGVSNKQLTDENNRIAVMYNGKSPAEQNSIDLAFEVLGSSQYHDLVSCICANEEELKRFRQLVVNCVMATDIFDKDLLAIRNKKWKKAFNSEVEGGSSSDLKATIVIEHIIQAADVAHTMQHWHVYQKWNEKLFFEMCTAHETGRGPAKDPASGWYEGELWFFDNYVIPLAKKLEECGVFGVSSDECLNYALENRKEWETRGRDLVTSMKERYVEKKEEKSSGIV</sequence>
<evidence type="ECO:0000313" key="12">
    <source>
        <dbReference type="Proteomes" id="UP001295423"/>
    </source>
</evidence>
<dbReference type="GO" id="GO:0004383">
    <property type="term" value="F:guanylate cyclase activity"/>
    <property type="evidence" value="ECO:0007669"/>
    <property type="project" value="TreeGrafter"/>
</dbReference>
<evidence type="ECO:0000256" key="7">
    <source>
        <dbReference type="SAM" id="MobiDB-lite"/>
    </source>
</evidence>
<dbReference type="InterPro" id="IPR029787">
    <property type="entry name" value="Nucleotide_cyclase"/>
</dbReference>
<proteinExistence type="predicted"/>
<protein>
    <recommendedName>
        <fullName evidence="13">Phosphodiesterase</fullName>
    </recommendedName>
</protein>
<dbReference type="GO" id="GO:0001653">
    <property type="term" value="F:peptide receptor activity"/>
    <property type="evidence" value="ECO:0007669"/>
    <property type="project" value="TreeGrafter"/>
</dbReference>
<dbReference type="EMBL" id="CAKOGP040002147">
    <property type="protein sequence ID" value="CAJ1963514.1"/>
    <property type="molecule type" value="Genomic_DNA"/>
</dbReference>
<evidence type="ECO:0000256" key="2">
    <source>
        <dbReference type="ARBA" id="ARBA00022692"/>
    </source>
</evidence>
<dbReference type="GO" id="GO:0035556">
    <property type="term" value="P:intracellular signal transduction"/>
    <property type="evidence" value="ECO:0007669"/>
    <property type="project" value="InterPro"/>
</dbReference>
<comment type="subcellular location">
    <subcellularLocation>
        <location evidence="1">Membrane</location>
    </subcellularLocation>
</comment>
<feature type="domain" description="PDEase" evidence="10">
    <location>
        <begin position="814"/>
        <end position="1045"/>
    </location>
</feature>
<feature type="compositionally biased region" description="Low complexity" evidence="7">
    <location>
        <begin position="27"/>
        <end position="40"/>
    </location>
</feature>
<dbReference type="GO" id="GO:0005886">
    <property type="term" value="C:plasma membrane"/>
    <property type="evidence" value="ECO:0007669"/>
    <property type="project" value="TreeGrafter"/>
</dbReference>
<evidence type="ECO:0000256" key="8">
    <source>
        <dbReference type="SAM" id="Phobius"/>
    </source>
</evidence>
<feature type="region of interest" description="Disordered" evidence="7">
    <location>
        <begin position="1"/>
        <end position="47"/>
    </location>
</feature>
<dbReference type="PROSITE" id="PS51845">
    <property type="entry name" value="PDEASE_I_2"/>
    <property type="match status" value="1"/>
</dbReference>
<keyword evidence="4 8" id="KW-1133">Transmembrane helix</keyword>
<evidence type="ECO:0000256" key="3">
    <source>
        <dbReference type="ARBA" id="ARBA00022741"/>
    </source>
</evidence>
<reference evidence="11" key="1">
    <citation type="submission" date="2023-08" db="EMBL/GenBank/DDBJ databases">
        <authorList>
            <person name="Audoor S."/>
            <person name="Bilcke G."/>
        </authorList>
    </citation>
    <scope>NUCLEOTIDE SEQUENCE</scope>
</reference>
<dbReference type="Gene3D" id="1.10.1300.10">
    <property type="entry name" value="3'5'-cyclic nucleotide phosphodiesterase, catalytic domain"/>
    <property type="match status" value="1"/>
</dbReference>
<evidence type="ECO:0000313" key="11">
    <source>
        <dbReference type="EMBL" id="CAJ1963514.1"/>
    </source>
</evidence>
<dbReference type="Pfam" id="PF00233">
    <property type="entry name" value="PDEase_I"/>
    <property type="match status" value="1"/>
</dbReference>
<feature type="transmembrane region" description="Helical" evidence="8">
    <location>
        <begin position="493"/>
        <end position="516"/>
    </location>
</feature>
<dbReference type="GO" id="GO:0007168">
    <property type="term" value="P:receptor guanylyl cyclase signaling pathway"/>
    <property type="evidence" value="ECO:0007669"/>
    <property type="project" value="TreeGrafter"/>
</dbReference>
<dbReference type="PROSITE" id="PS50125">
    <property type="entry name" value="GUANYLATE_CYCLASE_2"/>
    <property type="match status" value="1"/>
</dbReference>
<dbReference type="PANTHER" id="PTHR11920:SF335">
    <property type="entry name" value="GUANYLATE CYCLASE"/>
    <property type="match status" value="1"/>
</dbReference>
<dbReference type="InterPro" id="IPR002073">
    <property type="entry name" value="PDEase_catalytic_dom"/>
</dbReference>
<keyword evidence="3" id="KW-0547">Nucleotide-binding</keyword>
<comment type="caution">
    <text evidence="11">The sequence shown here is derived from an EMBL/GenBank/DDBJ whole genome shotgun (WGS) entry which is preliminary data.</text>
</comment>
<dbReference type="InterPro" id="IPR001054">
    <property type="entry name" value="A/G_cyclase"/>
</dbReference>
<feature type="compositionally biased region" description="Low complexity" evidence="7">
    <location>
        <begin position="348"/>
        <end position="360"/>
    </location>
</feature>
<dbReference type="GO" id="GO:0004016">
    <property type="term" value="F:adenylate cyclase activity"/>
    <property type="evidence" value="ECO:0007669"/>
    <property type="project" value="TreeGrafter"/>
</dbReference>
<feature type="transmembrane region" description="Helical" evidence="8">
    <location>
        <begin position="57"/>
        <end position="77"/>
    </location>
</feature>
<keyword evidence="12" id="KW-1185">Reference proteome</keyword>
<dbReference type="InterPro" id="IPR036971">
    <property type="entry name" value="PDEase_catalytic_dom_sf"/>
</dbReference>
<evidence type="ECO:0008006" key="13">
    <source>
        <dbReference type="Google" id="ProtNLM"/>
    </source>
</evidence>
<dbReference type="CDD" id="cd07302">
    <property type="entry name" value="CHD"/>
    <property type="match status" value="1"/>
</dbReference>